<feature type="compositionally biased region" description="Low complexity" evidence="8">
    <location>
        <begin position="636"/>
        <end position="654"/>
    </location>
</feature>
<feature type="compositionally biased region" description="Low complexity" evidence="8">
    <location>
        <begin position="56"/>
        <end position="70"/>
    </location>
</feature>
<evidence type="ECO:0000256" key="3">
    <source>
        <dbReference type="ARBA" id="ARBA00023125"/>
    </source>
</evidence>
<dbReference type="GO" id="GO:0003700">
    <property type="term" value="F:DNA-binding transcription factor activity"/>
    <property type="evidence" value="ECO:0007669"/>
    <property type="project" value="UniProtKB-ARBA"/>
</dbReference>
<dbReference type="InterPro" id="IPR000210">
    <property type="entry name" value="BTB/POZ_dom"/>
</dbReference>
<dbReference type="SUPFAM" id="SSF54695">
    <property type="entry name" value="POZ domain"/>
    <property type="match status" value="1"/>
</dbReference>
<accession>A0A6P8WQ85</accession>
<feature type="DNA-binding region" description="H-T-H motif" evidence="7">
    <location>
        <begin position="753"/>
        <end position="773"/>
    </location>
</feature>
<evidence type="ECO:0000313" key="12">
    <source>
        <dbReference type="RefSeq" id="XP_034104559.1"/>
    </source>
</evidence>
<feature type="region of interest" description="Disordered" evidence="8">
    <location>
        <begin position="400"/>
        <end position="442"/>
    </location>
</feature>
<feature type="compositionally biased region" description="Gly residues" evidence="8">
    <location>
        <begin position="480"/>
        <end position="491"/>
    </location>
</feature>
<feature type="compositionally biased region" description="Low complexity" evidence="8">
    <location>
        <begin position="566"/>
        <end position="585"/>
    </location>
</feature>
<feature type="compositionally biased region" description="Polar residues" evidence="8">
    <location>
        <begin position="454"/>
        <end position="469"/>
    </location>
</feature>
<dbReference type="CTD" id="44254"/>
<dbReference type="FunFam" id="3.30.710.10:FF:000120">
    <property type="entry name" value="Bric a brac 2, isoform B"/>
    <property type="match status" value="1"/>
</dbReference>
<comment type="function">
    <text evidence="6">Probably acts as a transcriptional regulator. Required for the specification of the tarsal segment. Also involved in antenna development.</text>
</comment>
<feature type="compositionally biased region" description="Acidic residues" evidence="8">
    <location>
        <begin position="71"/>
        <end position="81"/>
    </location>
</feature>
<dbReference type="InterPro" id="IPR011333">
    <property type="entry name" value="SKP1/BTB/POZ_sf"/>
</dbReference>
<feature type="domain" description="HTH psq-type" evidence="10">
    <location>
        <begin position="725"/>
        <end position="777"/>
    </location>
</feature>
<keyword evidence="4" id="KW-0804">Transcription</keyword>
<evidence type="ECO:0000256" key="2">
    <source>
        <dbReference type="ARBA" id="ARBA00023015"/>
    </source>
</evidence>
<dbReference type="PROSITE" id="PS50097">
    <property type="entry name" value="BTB"/>
    <property type="match status" value="1"/>
</dbReference>
<feature type="compositionally biased region" description="Low complexity" evidence="8">
    <location>
        <begin position="1028"/>
        <end position="1057"/>
    </location>
</feature>
<feature type="region of interest" description="Disordered" evidence="8">
    <location>
        <begin position="105"/>
        <end position="141"/>
    </location>
</feature>
<feature type="region of interest" description="Disordered" evidence="8">
    <location>
        <begin position="523"/>
        <end position="609"/>
    </location>
</feature>
<dbReference type="InterPro" id="IPR051095">
    <property type="entry name" value="Dros_DevTransReg"/>
</dbReference>
<dbReference type="PANTHER" id="PTHR23110:SF109">
    <property type="entry name" value="FI07618P-RELATED"/>
    <property type="match status" value="1"/>
</dbReference>
<keyword evidence="3 7" id="KW-0238">DNA-binding</keyword>
<feature type="region of interest" description="Disordered" evidence="8">
    <location>
        <begin position="636"/>
        <end position="660"/>
    </location>
</feature>
<name>A0A6P8WQ85_DROAB</name>
<comment type="subcellular location">
    <subcellularLocation>
        <location evidence="1 7">Nucleus</location>
    </subcellularLocation>
</comment>
<dbReference type="SUPFAM" id="SSF46689">
    <property type="entry name" value="Homeodomain-like"/>
    <property type="match status" value="1"/>
</dbReference>
<dbReference type="InterPro" id="IPR009057">
    <property type="entry name" value="Homeodomain-like_sf"/>
</dbReference>
<feature type="compositionally biased region" description="Gly residues" evidence="8">
    <location>
        <begin position="971"/>
        <end position="985"/>
    </location>
</feature>
<dbReference type="SMART" id="SM00225">
    <property type="entry name" value="BTB"/>
    <property type="match status" value="1"/>
</dbReference>
<dbReference type="GO" id="GO:0005634">
    <property type="term" value="C:nucleus"/>
    <property type="evidence" value="ECO:0007669"/>
    <property type="project" value="UniProtKB-SubCell"/>
</dbReference>
<evidence type="ECO:0000256" key="5">
    <source>
        <dbReference type="ARBA" id="ARBA00023242"/>
    </source>
</evidence>
<dbReference type="CDD" id="cd18315">
    <property type="entry name" value="BTB_POZ_BAB-like"/>
    <property type="match status" value="1"/>
</dbReference>
<gene>
    <name evidence="12" type="primary">LOC117568200</name>
</gene>
<dbReference type="GO" id="GO:0007478">
    <property type="term" value="P:leg disc morphogenesis"/>
    <property type="evidence" value="ECO:0007669"/>
    <property type="project" value="UniProtKB-ARBA"/>
</dbReference>
<feature type="compositionally biased region" description="Low complexity" evidence="8">
    <location>
        <begin position="427"/>
        <end position="436"/>
    </location>
</feature>
<feature type="domain" description="BTB" evidence="9">
    <location>
        <begin position="248"/>
        <end position="313"/>
    </location>
</feature>
<dbReference type="Pfam" id="PF00651">
    <property type="entry name" value="BTB"/>
    <property type="match status" value="1"/>
</dbReference>
<keyword evidence="11" id="KW-1185">Reference proteome</keyword>
<evidence type="ECO:0000256" key="8">
    <source>
        <dbReference type="SAM" id="MobiDB-lite"/>
    </source>
</evidence>
<dbReference type="GO" id="GO:0046660">
    <property type="term" value="P:female sex differentiation"/>
    <property type="evidence" value="ECO:0007669"/>
    <property type="project" value="UniProtKB-ARBA"/>
</dbReference>
<dbReference type="InterPro" id="IPR007889">
    <property type="entry name" value="HTH_Psq"/>
</dbReference>
<dbReference type="RefSeq" id="XP_034104559.1">
    <property type="nucleotide sequence ID" value="XM_034248668.2"/>
</dbReference>
<reference evidence="12" key="1">
    <citation type="submission" date="2025-08" db="UniProtKB">
        <authorList>
            <consortium name="RefSeq"/>
        </authorList>
    </citation>
    <scope>IDENTIFICATION</scope>
    <source>
        <strain evidence="12">15112-1751.03</strain>
        <tissue evidence="12">Whole Adult</tissue>
    </source>
</reference>
<dbReference type="GO" id="GO:0006357">
    <property type="term" value="P:regulation of transcription by RNA polymerase II"/>
    <property type="evidence" value="ECO:0007669"/>
    <property type="project" value="TreeGrafter"/>
</dbReference>
<sequence>MDMTKDIMDFEQKLDSEQYEPNDYTMVNIDIPKQPEPQTEMAYETAKTEERELEETTTATPTANTEQPAEAGEDQQEEEQQQQELKLKLKLEQKLSPIVKEEAITTEEKPNRMRAVLNEQPLTPPPRPLTSSEVVGHTDSDDPELRVQLTAKKSRSLPVSPQPLVSHNLSAIGLFEFGQHNNNNNNKKLTTIRSTEKPKIGQKLFAAPTQRKSSPVGGDNQQFCLRWNNYQSNLTNVFDELLQNESFVDVTLACEGHSIKAHKMVLSACSPYFQALFYDNPCQHPIIIMRDVNWSDLKALVEFMYKGEINVCQDQINPLLKVAETLKIRGLAEVSAGSSSGNNAGIGGTSLLPEQRMTVYDEDDDEELAAAAAIIRDEEDDDEQKPKRARLLAKLQAESALDLNQRQRKRSRDGSYATPSPLPLPLPLRSESPQQQRAGVTPQPLAMTTSTIVRNPFASPNPQSLQAHLSGSSSSASSSSGGGSSTVGGASGNSAASCISSGSAAAAASNASAASAAAVGSYRPSARSCSPPPPPSAHSNGSAAAGALSSPTGNPSASSNAQSQLPPHMAAAVAAAAHHASASAVAPPPPSSASSMHHHAAAAAAQQLAAQHQLAHSHAAMASALAAAGVGGAAAPGNAAAAGGAVGNAASSVGAHHDDMEIKPEIAEMIREEERAKMIETGGHGWMGAPATGTSVADSYQYQLQSMWQKCWNTNQQNLVQQLRFRERGPLKSWRPEAMAEAIFSVLKEGLSLSQAARKYDIPYPTFVLYANRVHNMLGPSLDGGTDPRPKARGRPQRILLGMWPEELIRSVIKAVVFRDYREIKEDMGAHQYANGQAHGAHFGSGNSSAAANGYHNAAVKMAAQNAALAPPDSSNPLSTMTETLRRQILSQQQPQQSPHVQSMNMYKSPAYLQRSEIEDQVSAAAAVAAAKHQQNERRGTENLPDLSALGLMGLPGLNVMPSQQAPHQRGAGGGGGGGGSGGPGAAMHPSAASYARELSREREREREMSRDRELKEAMHARQYGNQSRGSNSSAGSKSASGHGASSSRPGAASPYSTHYAKHQSKEQQQHPNYAYNKRFLESLPAGIDFEAIANGLLQKSVNKSPRFEDFFPGQDMSELFATADANAGAAAAAAAAAAAYAPSQVRESPLMKIKLEQQQATELPHED</sequence>
<evidence type="ECO:0000256" key="7">
    <source>
        <dbReference type="PROSITE-ProRule" id="PRU00320"/>
    </source>
</evidence>
<evidence type="ECO:0000256" key="1">
    <source>
        <dbReference type="ARBA" id="ARBA00004123"/>
    </source>
</evidence>
<dbReference type="Gene3D" id="3.30.710.10">
    <property type="entry name" value="Potassium Channel Kv1.1, Chain A"/>
    <property type="match status" value="1"/>
</dbReference>
<feature type="region of interest" description="Disordered" evidence="8">
    <location>
        <begin position="929"/>
        <end position="948"/>
    </location>
</feature>
<keyword evidence="5 7" id="KW-0539">Nucleus</keyword>
<dbReference type="Proteomes" id="UP000515160">
    <property type="component" value="Chromosome 3"/>
</dbReference>
<feature type="compositionally biased region" description="Low complexity" evidence="8">
    <location>
        <begin position="537"/>
        <end position="551"/>
    </location>
</feature>
<evidence type="ECO:0000313" key="11">
    <source>
        <dbReference type="Proteomes" id="UP000515160"/>
    </source>
</evidence>
<dbReference type="GO" id="GO:0007455">
    <property type="term" value="P:eye-antennal disc morphogenesis"/>
    <property type="evidence" value="ECO:0007669"/>
    <property type="project" value="UniProtKB-ARBA"/>
</dbReference>
<dbReference type="GeneID" id="117568200"/>
<proteinExistence type="predicted"/>
<dbReference type="AlphaFoldDB" id="A0A6P8WQ85"/>
<evidence type="ECO:0000259" key="10">
    <source>
        <dbReference type="PROSITE" id="PS50960"/>
    </source>
</evidence>
<dbReference type="Pfam" id="PF05225">
    <property type="entry name" value="HTH_psq"/>
    <property type="match status" value="1"/>
</dbReference>
<organism evidence="11 12">
    <name type="scientific">Drosophila albomicans</name>
    <name type="common">Fruit fly</name>
    <dbReference type="NCBI Taxonomy" id="7291"/>
    <lineage>
        <taxon>Eukaryota</taxon>
        <taxon>Metazoa</taxon>
        <taxon>Ecdysozoa</taxon>
        <taxon>Arthropoda</taxon>
        <taxon>Hexapoda</taxon>
        <taxon>Insecta</taxon>
        <taxon>Pterygota</taxon>
        <taxon>Neoptera</taxon>
        <taxon>Endopterygota</taxon>
        <taxon>Diptera</taxon>
        <taxon>Brachycera</taxon>
        <taxon>Muscomorpha</taxon>
        <taxon>Ephydroidea</taxon>
        <taxon>Drosophilidae</taxon>
        <taxon>Drosophila</taxon>
    </lineage>
</organism>
<evidence type="ECO:0000259" key="9">
    <source>
        <dbReference type="PROSITE" id="PS50097"/>
    </source>
</evidence>
<feature type="compositionally biased region" description="Basic and acidic residues" evidence="8">
    <location>
        <begin position="1"/>
        <end position="16"/>
    </location>
</feature>
<dbReference type="OrthoDB" id="6611570at2759"/>
<feature type="region of interest" description="Disordered" evidence="8">
    <location>
        <begin position="454"/>
        <end position="496"/>
    </location>
</feature>
<feature type="region of interest" description="Disordered" evidence="8">
    <location>
        <begin position="955"/>
        <end position="1072"/>
    </location>
</feature>
<protein>
    <submittedName>
        <fullName evidence="12">Protein bric-a-brac 2 isoform X2</fullName>
    </submittedName>
</protein>
<feature type="compositionally biased region" description="Low complexity" evidence="8">
    <location>
        <begin position="470"/>
        <end position="479"/>
    </location>
</feature>
<evidence type="ECO:0000256" key="6">
    <source>
        <dbReference type="ARBA" id="ARBA00058541"/>
    </source>
</evidence>
<dbReference type="PROSITE" id="PS50960">
    <property type="entry name" value="HTH_PSQ"/>
    <property type="match status" value="1"/>
</dbReference>
<evidence type="ECO:0000256" key="4">
    <source>
        <dbReference type="ARBA" id="ARBA00023163"/>
    </source>
</evidence>
<feature type="compositionally biased region" description="Basic and acidic residues" evidence="8">
    <location>
        <begin position="998"/>
        <end position="1020"/>
    </location>
</feature>
<feature type="compositionally biased region" description="Polar residues" evidence="8">
    <location>
        <begin position="552"/>
        <end position="565"/>
    </location>
</feature>
<dbReference type="GO" id="GO:0003680">
    <property type="term" value="F:minor groove of adenine-thymine-rich DNA binding"/>
    <property type="evidence" value="ECO:0007669"/>
    <property type="project" value="UniProtKB-ARBA"/>
</dbReference>
<feature type="region of interest" description="Disordered" evidence="8">
    <location>
        <begin position="1"/>
        <end position="85"/>
    </location>
</feature>
<dbReference type="PANTHER" id="PTHR23110">
    <property type="entry name" value="BTB DOMAIN TRANSCRIPTION FACTOR"/>
    <property type="match status" value="1"/>
</dbReference>
<keyword evidence="2" id="KW-0805">Transcription regulation</keyword>